<keyword evidence="5" id="KW-0812">Transmembrane</keyword>
<dbReference type="AlphaFoldDB" id="A0A1M7YRE6"/>
<evidence type="ECO:0000313" key="8">
    <source>
        <dbReference type="Proteomes" id="UP000184600"/>
    </source>
</evidence>
<evidence type="ECO:0000259" key="6">
    <source>
        <dbReference type="PROSITE" id="PS50111"/>
    </source>
</evidence>
<gene>
    <name evidence="7" type="primary">pctC_1</name>
    <name evidence="7" type="ORF">VQ7734_00879</name>
</gene>
<dbReference type="Proteomes" id="UP000184600">
    <property type="component" value="Unassembled WGS sequence"/>
</dbReference>
<comment type="subcellular location">
    <subcellularLocation>
        <location evidence="1">Membrane</location>
    </subcellularLocation>
</comment>
<keyword evidence="5" id="KW-1133">Transmembrane helix</keyword>
<dbReference type="GO" id="GO:0007165">
    <property type="term" value="P:signal transduction"/>
    <property type="evidence" value="ECO:0007669"/>
    <property type="project" value="UniProtKB-KW"/>
</dbReference>
<protein>
    <submittedName>
        <fullName evidence="7">Methyl-accepting chemotaxis protein PctC</fullName>
    </submittedName>
</protein>
<dbReference type="Gene3D" id="1.10.287.950">
    <property type="entry name" value="Methyl-accepting chemotaxis protein"/>
    <property type="match status" value="1"/>
</dbReference>
<feature type="transmembrane region" description="Helical" evidence="5">
    <location>
        <begin position="275"/>
        <end position="293"/>
    </location>
</feature>
<comment type="similarity">
    <text evidence="3">Belongs to the methyl-accepting chemotaxis (MCP) protein family.</text>
</comment>
<dbReference type="OrthoDB" id="5867045at2"/>
<dbReference type="GO" id="GO:0016020">
    <property type="term" value="C:membrane"/>
    <property type="evidence" value="ECO:0007669"/>
    <property type="project" value="UniProtKB-SubCell"/>
</dbReference>
<dbReference type="CDD" id="cd11386">
    <property type="entry name" value="MCP_signal"/>
    <property type="match status" value="1"/>
</dbReference>
<accession>A0A1M7YRE6</accession>
<dbReference type="Pfam" id="PF00015">
    <property type="entry name" value="MCPsignal"/>
    <property type="match status" value="1"/>
</dbReference>
<dbReference type="PANTHER" id="PTHR32089:SF33">
    <property type="entry name" value="TOXIN COREGULATED PILUS BIOSYNTHESIS PROTEIN I"/>
    <property type="match status" value="1"/>
</dbReference>
<dbReference type="FunFam" id="1.10.287.950:FF:000001">
    <property type="entry name" value="Methyl-accepting chemotaxis sensory transducer"/>
    <property type="match status" value="1"/>
</dbReference>
<evidence type="ECO:0000256" key="3">
    <source>
        <dbReference type="ARBA" id="ARBA00029447"/>
    </source>
</evidence>
<dbReference type="STRING" id="1117707.VQ7734_00879"/>
<dbReference type="SMART" id="SM00283">
    <property type="entry name" value="MA"/>
    <property type="match status" value="1"/>
</dbReference>
<feature type="transmembrane region" description="Helical" evidence="5">
    <location>
        <begin position="6"/>
        <end position="29"/>
    </location>
</feature>
<keyword evidence="2 4" id="KW-0807">Transducer</keyword>
<sequence>MNKFKLQIAGIMSGVIVIVVALLTIFNYLDYRSNSVRLNKAILKQQNVLIDIRLTARLDAITSQLSAVDIELSDIHGNQLSSRAKEQLNVLYREQHGMADTVGLFLNDGSFYAQDGRKIPTNVKVLDRQYFKAIYEEGKTYFISDPFISSRSGKEVIALAYRINPHIAILTAVYSNAILGEISRNQNQFIYTQNGTILASPYADFIGKNMFLLRPFYRKFRTENPEMSYTTSINGRPVDFTAFWGKLHTAQWNYVSFIYDHEIYKDADSQLRNSLAIGLFALLASILLVLFILQKMVLHPVGGAPRDIAAYMEIMAQGDLRQTFPDTKHASGIYRSLINLSQHIRKLIQSSYTISEQVASSSAGLNEVMANSQENAQIELLQVEQISTAISELASTSQEVSQQATAAENAAKNALNYVAYGQQMLNQNIGMSQQVNDSATETAQLVNDVRQVAVDIGSITDVINTISEQTNLLALNAAIEAARAGEHGRGFAVVADEVRKLASKTQTSTEDIQTLIETLQNQSGQASQNMAQNVALIQKSVTLVDQVKASFTDISDVVHSMSDINTIVATAAQEQVSVTSDISHVAEAAFMSVNENADAMKGTLAAATALSELAKKQRQELSVFEL</sequence>
<feature type="domain" description="Methyl-accepting transducer" evidence="6">
    <location>
        <begin position="354"/>
        <end position="590"/>
    </location>
</feature>
<dbReference type="GO" id="GO:0006935">
    <property type="term" value="P:chemotaxis"/>
    <property type="evidence" value="ECO:0007669"/>
    <property type="project" value="UniProtKB-ARBA"/>
</dbReference>
<dbReference type="InterPro" id="IPR004089">
    <property type="entry name" value="MCPsignal_dom"/>
</dbReference>
<evidence type="ECO:0000313" key="7">
    <source>
        <dbReference type="EMBL" id="SHO55160.1"/>
    </source>
</evidence>
<evidence type="ECO:0000256" key="2">
    <source>
        <dbReference type="ARBA" id="ARBA00023224"/>
    </source>
</evidence>
<organism evidence="7 8">
    <name type="scientific">Vibrio quintilis</name>
    <dbReference type="NCBI Taxonomy" id="1117707"/>
    <lineage>
        <taxon>Bacteria</taxon>
        <taxon>Pseudomonadati</taxon>
        <taxon>Pseudomonadota</taxon>
        <taxon>Gammaproteobacteria</taxon>
        <taxon>Vibrionales</taxon>
        <taxon>Vibrionaceae</taxon>
        <taxon>Vibrio</taxon>
    </lineage>
</organism>
<evidence type="ECO:0000256" key="1">
    <source>
        <dbReference type="ARBA" id="ARBA00004370"/>
    </source>
</evidence>
<dbReference type="PROSITE" id="PS50111">
    <property type="entry name" value="CHEMOTAXIS_TRANSDUC_2"/>
    <property type="match status" value="1"/>
</dbReference>
<evidence type="ECO:0000256" key="4">
    <source>
        <dbReference type="PROSITE-ProRule" id="PRU00284"/>
    </source>
</evidence>
<reference evidence="8" key="1">
    <citation type="submission" date="2016-12" db="EMBL/GenBank/DDBJ databases">
        <authorList>
            <person name="Rodrigo-Torres L."/>
            <person name="Arahal R.D."/>
            <person name="Lucena T."/>
        </authorList>
    </citation>
    <scope>NUCLEOTIDE SEQUENCE [LARGE SCALE GENOMIC DNA]</scope>
</reference>
<dbReference type="EMBL" id="FRFG01000012">
    <property type="protein sequence ID" value="SHO55160.1"/>
    <property type="molecule type" value="Genomic_DNA"/>
</dbReference>
<dbReference type="RefSeq" id="WP_073580062.1">
    <property type="nucleotide sequence ID" value="NZ_AP024897.1"/>
</dbReference>
<keyword evidence="8" id="KW-1185">Reference proteome</keyword>
<dbReference type="SUPFAM" id="SSF58104">
    <property type="entry name" value="Methyl-accepting chemotaxis protein (MCP) signaling domain"/>
    <property type="match status" value="1"/>
</dbReference>
<keyword evidence="5" id="KW-0472">Membrane</keyword>
<evidence type="ECO:0000256" key="5">
    <source>
        <dbReference type="SAM" id="Phobius"/>
    </source>
</evidence>
<dbReference type="CDD" id="cd12914">
    <property type="entry name" value="PDC1_DGC_like"/>
    <property type="match status" value="1"/>
</dbReference>
<proteinExistence type="inferred from homology"/>
<dbReference type="PANTHER" id="PTHR32089">
    <property type="entry name" value="METHYL-ACCEPTING CHEMOTAXIS PROTEIN MCPB"/>
    <property type="match status" value="1"/>
</dbReference>
<dbReference type="Gene3D" id="3.30.450.20">
    <property type="entry name" value="PAS domain"/>
    <property type="match status" value="1"/>
</dbReference>
<name>A0A1M7YRE6_9VIBR</name>